<organism evidence="1 2">
    <name type="scientific">Actinoplanes derwentensis</name>
    <dbReference type="NCBI Taxonomy" id="113562"/>
    <lineage>
        <taxon>Bacteria</taxon>
        <taxon>Bacillati</taxon>
        <taxon>Actinomycetota</taxon>
        <taxon>Actinomycetes</taxon>
        <taxon>Micromonosporales</taxon>
        <taxon>Micromonosporaceae</taxon>
        <taxon>Actinoplanes</taxon>
    </lineage>
</organism>
<name>A0A1H1W1Q5_9ACTN</name>
<dbReference type="STRING" id="113562.SAMN04489716_1955"/>
<accession>A0A1H1W1Q5</accession>
<sequence>MIDFVVYGPAGHRLRSMKSLLAVIIAASLVEPSSAWTVVSTPSPSRSSNLLRGVVSAGPDAVWSVGTFTPDGSGYQRALTQHWNGTQWRTVAVPNFSGDHDTLTAVDAVSPGDVWTVGLTSTGVFDPALPAYPSGARPVVAHGDGVSWTVTELPGDGYLTAVDMVSARDGWAVGSTGGQALILRWNGTTWTAVPAPDLGTRPVHLTGVLGDWAVGYTGALGGPAEAVILHWDGLGWQPVRLDIDRTVQTALFSVAAVTDQDAWAVGYSWAAGKRAGFALRWNGRDWVRVPVDVPQEGTQLRSVVAVPTGVWAVGYHIVDGVDNALVMSYDGKGFVKDPPPGLPQNVAGTAITGVAATPAGELWAVGCLGGATRVLRRMT</sequence>
<reference evidence="1 2" key="1">
    <citation type="submission" date="2016-10" db="EMBL/GenBank/DDBJ databases">
        <authorList>
            <person name="de Groot N.N."/>
        </authorList>
    </citation>
    <scope>NUCLEOTIDE SEQUENCE [LARGE SCALE GENOMIC DNA]</scope>
    <source>
        <strain evidence="1 2">DSM 43941</strain>
    </source>
</reference>
<keyword evidence="2" id="KW-1185">Reference proteome</keyword>
<protein>
    <submittedName>
        <fullName evidence="1">Uncharacterized protein</fullName>
    </submittedName>
</protein>
<gene>
    <name evidence="1" type="ORF">SAMN04489716_1955</name>
</gene>
<dbReference type="EMBL" id="LT629758">
    <property type="protein sequence ID" value="SDS90973.1"/>
    <property type="molecule type" value="Genomic_DNA"/>
</dbReference>
<evidence type="ECO:0000313" key="2">
    <source>
        <dbReference type="Proteomes" id="UP000198688"/>
    </source>
</evidence>
<dbReference type="Proteomes" id="UP000198688">
    <property type="component" value="Chromosome I"/>
</dbReference>
<evidence type="ECO:0000313" key="1">
    <source>
        <dbReference type="EMBL" id="SDS90973.1"/>
    </source>
</evidence>
<dbReference type="AlphaFoldDB" id="A0A1H1W1Q5"/>
<proteinExistence type="predicted"/>